<evidence type="ECO:0000313" key="2">
    <source>
        <dbReference type="Proteomes" id="UP000049455"/>
    </source>
</evidence>
<sequence>MQFVEVHFLFQQPVRSNSNVCVEAEAAVATQSDAMK</sequence>
<accession>A0A0M7BCW5</accession>
<protein>
    <submittedName>
        <fullName evidence="1">Uncharacterized protein</fullName>
    </submittedName>
</protein>
<keyword evidence="2" id="KW-1185">Reference proteome</keyword>
<gene>
    <name evidence="1" type="ORF">JSE7799_02758</name>
</gene>
<reference evidence="1 2" key="1">
    <citation type="submission" date="2015-09" db="EMBL/GenBank/DDBJ databases">
        <authorList>
            <person name="Jackson K.R."/>
            <person name="Lunt B.L."/>
            <person name="Fisher J.N.B."/>
            <person name="Gardner A.V."/>
            <person name="Bailey M.E."/>
            <person name="Deus L.M."/>
            <person name="Earl A.S."/>
            <person name="Gibby P.D."/>
            <person name="Hartmann K.A."/>
            <person name="Liu J.E."/>
            <person name="Manci A.M."/>
            <person name="Nielsen D.A."/>
            <person name="Solomon M.B."/>
            <person name="Breakwell D.P."/>
            <person name="Burnett S.H."/>
            <person name="Grose J.H."/>
        </authorList>
    </citation>
    <scope>NUCLEOTIDE SEQUENCE [LARGE SCALE GENOMIC DNA]</scope>
    <source>
        <strain evidence="1 2">CECT 7799</strain>
    </source>
</reference>
<name>A0A0M7BCW5_9RHOB</name>
<organism evidence="1 2">
    <name type="scientific">Jannaschia seosinensis</name>
    <dbReference type="NCBI Taxonomy" id="313367"/>
    <lineage>
        <taxon>Bacteria</taxon>
        <taxon>Pseudomonadati</taxon>
        <taxon>Pseudomonadota</taxon>
        <taxon>Alphaproteobacteria</taxon>
        <taxon>Rhodobacterales</taxon>
        <taxon>Roseobacteraceae</taxon>
        <taxon>Jannaschia</taxon>
    </lineage>
</organism>
<dbReference type="AlphaFoldDB" id="A0A0M7BCW5"/>
<proteinExistence type="predicted"/>
<evidence type="ECO:0000313" key="1">
    <source>
        <dbReference type="EMBL" id="CUH40029.1"/>
    </source>
</evidence>
<dbReference type="EMBL" id="CYPR01000185">
    <property type="protein sequence ID" value="CUH40029.1"/>
    <property type="molecule type" value="Genomic_DNA"/>
</dbReference>
<dbReference type="Proteomes" id="UP000049455">
    <property type="component" value="Unassembled WGS sequence"/>
</dbReference>